<feature type="transmembrane region" description="Helical" evidence="7">
    <location>
        <begin position="147"/>
        <end position="168"/>
    </location>
</feature>
<evidence type="ECO:0000256" key="1">
    <source>
        <dbReference type="ARBA" id="ARBA00004141"/>
    </source>
</evidence>
<evidence type="ECO:0000259" key="8">
    <source>
        <dbReference type="Pfam" id="PF20684"/>
    </source>
</evidence>
<keyword evidence="2 7" id="KW-0812">Transmembrane</keyword>
<dbReference type="Pfam" id="PF20684">
    <property type="entry name" value="Fung_rhodopsin"/>
    <property type="match status" value="1"/>
</dbReference>
<sequence length="423" mass="46669">MYIRGCSTPTCSTYAFGLLIYLTLFSSILHSYGNQALVTISLLFFPMDNTQQSPELTIADNSPVVLGTAYSLIVSCTVFVILRYYSRYLSNTAFSIEDVIIPFAWLAEMALCGVSINCVENGLGRHRSNLDPVNIENDYKGLLLQEFLHPAAVAFPKLIVAILFLRVLNNKYERFAAKLVIFLIVATCISYTIAPVFQCTPIAFNWSDIPGGSCFNIPLFAQSSSIPNVTTDVGVLLLPLRMVWHLKISVPRRIGLFLIFLTGSVGIVASIVRACVSFDAYQDMSASPDFTWNSVPFLNMTMIEPGVYLLSACAISFKPLLRMLVKALHFGSQLTSTRYRDSGRRSHVKPSGTHDNLAAYESLYDIEPGRNVSDVGASYPLSEINKNPSQESRGDIKSGMTVQSIQTGRREGVQDNKDGTDVI</sequence>
<evidence type="ECO:0000256" key="3">
    <source>
        <dbReference type="ARBA" id="ARBA00022989"/>
    </source>
</evidence>
<dbReference type="PANTHER" id="PTHR33048">
    <property type="entry name" value="PTH11-LIKE INTEGRAL MEMBRANE PROTEIN (AFU_ORTHOLOGUE AFUA_5G11245)"/>
    <property type="match status" value="1"/>
</dbReference>
<evidence type="ECO:0000256" key="4">
    <source>
        <dbReference type="ARBA" id="ARBA00023136"/>
    </source>
</evidence>
<dbReference type="Proteomes" id="UP000265663">
    <property type="component" value="Unassembled WGS sequence"/>
</dbReference>
<protein>
    <submittedName>
        <fullName evidence="9">Integral membrane</fullName>
    </submittedName>
</protein>
<proteinExistence type="inferred from homology"/>
<organism evidence="9 10">
    <name type="scientific">Pyrenophora seminiperda CCB06</name>
    <dbReference type="NCBI Taxonomy" id="1302712"/>
    <lineage>
        <taxon>Eukaryota</taxon>
        <taxon>Fungi</taxon>
        <taxon>Dikarya</taxon>
        <taxon>Ascomycota</taxon>
        <taxon>Pezizomycotina</taxon>
        <taxon>Dothideomycetes</taxon>
        <taxon>Pleosporomycetidae</taxon>
        <taxon>Pleosporales</taxon>
        <taxon>Pleosporineae</taxon>
        <taxon>Pleosporaceae</taxon>
        <taxon>Pyrenophora</taxon>
    </lineage>
</organism>
<comment type="subcellular location">
    <subcellularLocation>
        <location evidence="1">Membrane</location>
        <topology evidence="1">Multi-pass membrane protein</topology>
    </subcellularLocation>
</comment>
<feature type="domain" description="Rhodopsin" evidence="8">
    <location>
        <begin position="82"/>
        <end position="322"/>
    </location>
</feature>
<dbReference type="GO" id="GO:0016020">
    <property type="term" value="C:membrane"/>
    <property type="evidence" value="ECO:0007669"/>
    <property type="project" value="UniProtKB-SubCell"/>
</dbReference>
<dbReference type="EMBL" id="KE747824">
    <property type="protein sequence ID" value="RMZ70202.1"/>
    <property type="molecule type" value="Genomic_DNA"/>
</dbReference>
<keyword evidence="10" id="KW-1185">Reference proteome</keyword>
<feature type="transmembrane region" description="Helical" evidence="7">
    <location>
        <begin position="256"/>
        <end position="276"/>
    </location>
</feature>
<comment type="similarity">
    <text evidence="5">Belongs to the SAT4 family.</text>
</comment>
<gene>
    <name evidence="9" type="ORF">GMOD_00000263</name>
</gene>
<evidence type="ECO:0000313" key="9">
    <source>
        <dbReference type="EMBL" id="RMZ70202.1"/>
    </source>
</evidence>
<dbReference type="OrthoDB" id="3529975at2759"/>
<dbReference type="PANTHER" id="PTHR33048:SF47">
    <property type="entry name" value="INTEGRAL MEMBRANE PROTEIN-RELATED"/>
    <property type="match status" value="1"/>
</dbReference>
<dbReference type="InterPro" id="IPR049326">
    <property type="entry name" value="Rhodopsin_dom_fungi"/>
</dbReference>
<feature type="transmembrane region" description="Helical" evidence="7">
    <location>
        <begin position="64"/>
        <end position="85"/>
    </location>
</feature>
<evidence type="ECO:0000313" key="10">
    <source>
        <dbReference type="Proteomes" id="UP000265663"/>
    </source>
</evidence>
<feature type="region of interest" description="Disordered" evidence="6">
    <location>
        <begin position="377"/>
        <end position="423"/>
    </location>
</feature>
<evidence type="ECO:0000256" key="7">
    <source>
        <dbReference type="SAM" id="Phobius"/>
    </source>
</evidence>
<evidence type="ECO:0000256" key="6">
    <source>
        <dbReference type="SAM" id="MobiDB-lite"/>
    </source>
</evidence>
<dbReference type="InterPro" id="IPR052337">
    <property type="entry name" value="SAT4-like"/>
</dbReference>
<reference evidence="9 10" key="1">
    <citation type="journal article" date="2014" name="PLoS ONE">
        <title>De novo Genome Assembly of the Fungal Plant Pathogen Pyrenophora semeniperda.</title>
        <authorList>
            <person name="Soliai M.M."/>
            <person name="Meyer S.E."/>
            <person name="Udall J.A."/>
            <person name="Elzinga D.E."/>
            <person name="Hermansen R.A."/>
            <person name="Bodily P.M."/>
            <person name="Hart A.A."/>
            <person name="Coleman C.E."/>
        </authorList>
    </citation>
    <scope>NUCLEOTIDE SEQUENCE [LARGE SCALE GENOMIC DNA]</scope>
    <source>
        <strain evidence="9 10">CCB06</strain>
        <tissue evidence="9">Mycelium</tissue>
    </source>
</reference>
<keyword evidence="3 7" id="KW-1133">Transmembrane helix</keyword>
<feature type="compositionally biased region" description="Basic and acidic residues" evidence="6">
    <location>
        <begin position="408"/>
        <end position="423"/>
    </location>
</feature>
<name>A0A3M7M6S7_9PLEO</name>
<accession>A0A3M7M6S7</accession>
<feature type="transmembrane region" description="Helical" evidence="7">
    <location>
        <begin position="180"/>
        <end position="204"/>
    </location>
</feature>
<keyword evidence="4 7" id="KW-0472">Membrane</keyword>
<feature type="transmembrane region" description="Helical" evidence="7">
    <location>
        <begin position="18"/>
        <end position="44"/>
    </location>
</feature>
<dbReference type="AlphaFoldDB" id="A0A3M7M6S7"/>
<evidence type="ECO:0000256" key="5">
    <source>
        <dbReference type="ARBA" id="ARBA00038359"/>
    </source>
</evidence>
<evidence type="ECO:0000256" key="2">
    <source>
        <dbReference type="ARBA" id="ARBA00022692"/>
    </source>
</evidence>